<dbReference type="EMBL" id="CAJVPK010003988">
    <property type="protein sequence ID" value="CAG8632890.1"/>
    <property type="molecule type" value="Genomic_DNA"/>
</dbReference>
<accession>A0A9N9DC50</accession>
<evidence type="ECO:0000313" key="1">
    <source>
        <dbReference type="EMBL" id="CAG8632890.1"/>
    </source>
</evidence>
<sequence length="160" mass="18490">ALSETCAQRGNPIIINDYFKKLQIIIQEYSLTADCIWNINETEFILFLKIQKVLSKKSIRMISGLLTGALADSVMGFTDSEYMKENLFQMYINYFINSISPPSEIPFVKLKKEYSKRCDELYSSRDELVTKCIFAKVLEKVFNITYTPMTIINTYKTTGI</sequence>
<protein>
    <submittedName>
        <fullName evidence="1">9452_t:CDS:1</fullName>
    </submittedName>
</protein>
<proteinExistence type="predicted"/>
<reference evidence="1" key="1">
    <citation type="submission" date="2021-06" db="EMBL/GenBank/DDBJ databases">
        <authorList>
            <person name="Kallberg Y."/>
            <person name="Tangrot J."/>
            <person name="Rosling A."/>
        </authorList>
    </citation>
    <scope>NUCLEOTIDE SEQUENCE</scope>
    <source>
        <strain evidence="1">AZ414A</strain>
    </source>
</reference>
<organism evidence="1 2">
    <name type="scientific">Diversispora eburnea</name>
    <dbReference type="NCBI Taxonomy" id="1213867"/>
    <lineage>
        <taxon>Eukaryota</taxon>
        <taxon>Fungi</taxon>
        <taxon>Fungi incertae sedis</taxon>
        <taxon>Mucoromycota</taxon>
        <taxon>Glomeromycotina</taxon>
        <taxon>Glomeromycetes</taxon>
        <taxon>Diversisporales</taxon>
        <taxon>Diversisporaceae</taxon>
        <taxon>Diversispora</taxon>
    </lineage>
</organism>
<keyword evidence="2" id="KW-1185">Reference proteome</keyword>
<dbReference type="Proteomes" id="UP000789706">
    <property type="component" value="Unassembled WGS sequence"/>
</dbReference>
<comment type="caution">
    <text evidence="1">The sequence shown here is derived from an EMBL/GenBank/DDBJ whole genome shotgun (WGS) entry which is preliminary data.</text>
</comment>
<dbReference type="OrthoDB" id="2439318at2759"/>
<name>A0A9N9DC50_9GLOM</name>
<evidence type="ECO:0000313" key="2">
    <source>
        <dbReference type="Proteomes" id="UP000789706"/>
    </source>
</evidence>
<dbReference type="AlphaFoldDB" id="A0A9N9DC50"/>
<gene>
    <name evidence="1" type="ORF">DEBURN_LOCUS10848</name>
</gene>
<feature type="non-terminal residue" evidence="1">
    <location>
        <position position="1"/>
    </location>
</feature>